<dbReference type="GO" id="GO:0071788">
    <property type="term" value="P:endoplasmic reticulum tubular network maintenance"/>
    <property type="evidence" value="ECO:0007669"/>
    <property type="project" value="UniProtKB-UniRule"/>
</dbReference>
<evidence type="ECO:0000313" key="5">
    <source>
        <dbReference type="EMBL" id="KAF2863876.1"/>
    </source>
</evidence>
<accession>A0A6A7C8H7</accession>
<keyword evidence="1" id="KW-0479">Metal-binding</keyword>
<feature type="transmembrane region" description="Helical" evidence="1">
    <location>
        <begin position="76"/>
        <end position="95"/>
    </location>
</feature>
<dbReference type="PANTHER" id="PTHR22166">
    <property type="entry name" value="ENDOPLASMIC RETICULUM JUNCTION FORMATION PROTEIN LUNAPARK"/>
    <property type="match status" value="1"/>
</dbReference>
<dbReference type="GO" id="GO:0008270">
    <property type="term" value="F:zinc ion binding"/>
    <property type="evidence" value="ECO:0007669"/>
    <property type="project" value="UniProtKB-KW"/>
</dbReference>
<dbReference type="OrthoDB" id="1725934at2759"/>
<feature type="domain" description="Lunapark zinc ribbon" evidence="4">
    <location>
        <begin position="269"/>
        <end position="325"/>
    </location>
</feature>
<dbReference type="InterPro" id="IPR040115">
    <property type="entry name" value="Lnp"/>
</dbReference>
<proteinExistence type="inferred from homology"/>
<reference evidence="5" key="1">
    <citation type="journal article" date="2020" name="Stud. Mycol.">
        <title>101 Dothideomycetes genomes: a test case for predicting lifestyles and emergence of pathogens.</title>
        <authorList>
            <person name="Haridas S."/>
            <person name="Albert R."/>
            <person name="Binder M."/>
            <person name="Bloem J."/>
            <person name="Labutti K."/>
            <person name="Salamov A."/>
            <person name="Andreopoulos B."/>
            <person name="Baker S."/>
            <person name="Barry K."/>
            <person name="Bills G."/>
            <person name="Bluhm B."/>
            <person name="Cannon C."/>
            <person name="Castanera R."/>
            <person name="Culley D."/>
            <person name="Daum C."/>
            <person name="Ezra D."/>
            <person name="Gonzalez J."/>
            <person name="Henrissat B."/>
            <person name="Kuo A."/>
            <person name="Liang C."/>
            <person name="Lipzen A."/>
            <person name="Lutzoni F."/>
            <person name="Magnuson J."/>
            <person name="Mondo S."/>
            <person name="Nolan M."/>
            <person name="Ohm R."/>
            <person name="Pangilinan J."/>
            <person name="Park H.-J."/>
            <person name="Ramirez L."/>
            <person name="Alfaro M."/>
            <person name="Sun H."/>
            <person name="Tritt A."/>
            <person name="Yoshinaga Y."/>
            <person name="Zwiers L.-H."/>
            <person name="Turgeon B."/>
            <person name="Goodwin S."/>
            <person name="Spatafora J."/>
            <person name="Crous P."/>
            <person name="Grigoriev I."/>
        </authorList>
    </citation>
    <scope>NUCLEOTIDE SEQUENCE</scope>
    <source>
        <strain evidence="5">CBS 480.64</strain>
    </source>
</reference>
<comment type="domain">
    <text evidence="1">The C4-type zinc finger motif is necessary both for its ER three-way tubular junction localization and formation.</text>
</comment>
<feature type="compositionally biased region" description="Basic and acidic residues" evidence="3">
    <location>
        <begin position="158"/>
        <end position="167"/>
    </location>
</feature>
<comment type="subcellular location">
    <subcellularLocation>
        <location evidence="1">Endoplasmic reticulum membrane</location>
        <topology evidence="1">Multi-pass membrane protein</topology>
    </subcellularLocation>
</comment>
<name>A0A6A7C8H7_9PEZI</name>
<comment type="function">
    <text evidence="1">Plays a role in determining ER morphology.</text>
</comment>
<dbReference type="EMBL" id="MU005959">
    <property type="protein sequence ID" value="KAF2863876.1"/>
    <property type="molecule type" value="Genomic_DNA"/>
</dbReference>
<dbReference type="GO" id="GO:0098826">
    <property type="term" value="C:endoplasmic reticulum tubular network membrane"/>
    <property type="evidence" value="ECO:0007669"/>
    <property type="project" value="UniProtKB-UniRule"/>
</dbReference>
<keyword evidence="1" id="KW-0472">Membrane</keyword>
<feature type="region of interest" description="Disordered" evidence="3">
    <location>
        <begin position="338"/>
        <end position="368"/>
    </location>
</feature>
<evidence type="ECO:0000259" key="4">
    <source>
        <dbReference type="Pfam" id="PF10058"/>
    </source>
</evidence>
<dbReference type="Proteomes" id="UP000799421">
    <property type="component" value="Unassembled WGS sequence"/>
</dbReference>
<keyword evidence="1" id="KW-0256">Endoplasmic reticulum</keyword>
<keyword evidence="1" id="KW-0812">Transmembrane</keyword>
<keyword evidence="1" id="KW-1133">Transmembrane helix</keyword>
<evidence type="ECO:0000256" key="1">
    <source>
        <dbReference type="RuleBase" id="RU367073"/>
    </source>
</evidence>
<evidence type="ECO:0000313" key="6">
    <source>
        <dbReference type="Proteomes" id="UP000799421"/>
    </source>
</evidence>
<feature type="region of interest" description="Disordered" evidence="3">
    <location>
        <begin position="139"/>
        <end position="238"/>
    </location>
</feature>
<keyword evidence="6" id="KW-1185">Reference proteome</keyword>
<keyword evidence="1" id="KW-0863">Zinc-finger</keyword>
<dbReference type="Pfam" id="PF10058">
    <property type="entry name" value="Zn_ribbon_10"/>
    <property type="match status" value="1"/>
</dbReference>
<dbReference type="AlphaFoldDB" id="A0A6A7C8H7"/>
<keyword evidence="1" id="KW-0862">Zinc</keyword>
<comment type="similarity">
    <text evidence="1">Belongs to the lunapark family.</text>
</comment>
<sequence length="368" mass="41229">MVSFWPFKGDDDSAASFERALSKLAGQISKVDAQNDSLRRNQRRFKLLWTLYSAFAYIIVAAILTLITGYQQWNAMEYTAMAGGPVLIIVVRMVLNSYYNFRVSSTQSQLDELRKQREATIKKLKEATRYDTTQQLLDKYGETPRKAQTLPRPQRNKNKAEEDRMMPNDRMMPVPPQLAMPQRTGFVPPPTANIQASRPVSARAADPPSQVSALRLRRSTESDNTRSSPLGPGEEFAPNAFTEQPQRLEPFQQPANSGVGQQVSEGPKWYDRILDVILGEDETQAKNRIALICQHCKLVNGLAPPGATTPEDIGRWRCSNCHEWNGVESESTKILNKLSAGEPLSPARRPISEASNEEHEGEDVKKAS</sequence>
<protein>
    <recommendedName>
        <fullName evidence="1">Endoplasmic reticulum junction formation protein lunapark</fullName>
    </recommendedName>
</protein>
<feature type="transmembrane region" description="Helical" evidence="1">
    <location>
        <begin position="47"/>
        <end position="70"/>
    </location>
</feature>
<evidence type="ECO:0000256" key="2">
    <source>
        <dbReference type="SAM" id="Coils"/>
    </source>
</evidence>
<dbReference type="GO" id="GO:1903373">
    <property type="term" value="P:positive regulation of endoplasmic reticulum tubular network organization"/>
    <property type="evidence" value="ECO:0007669"/>
    <property type="project" value="UniProtKB-UniRule"/>
</dbReference>
<keyword evidence="2" id="KW-0175">Coiled coil</keyword>
<dbReference type="InterPro" id="IPR019273">
    <property type="entry name" value="Lunapark_Znf"/>
</dbReference>
<organism evidence="5 6">
    <name type="scientific">Piedraia hortae CBS 480.64</name>
    <dbReference type="NCBI Taxonomy" id="1314780"/>
    <lineage>
        <taxon>Eukaryota</taxon>
        <taxon>Fungi</taxon>
        <taxon>Dikarya</taxon>
        <taxon>Ascomycota</taxon>
        <taxon>Pezizomycotina</taxon>
        <taxon>Dothideomycetes</taxon>
        <taxon>Dothideomycetidae</taxon>
        <taxon>Capnodiales</taxon>
        <taxon>Piedraiaceae</taxon>
        <taxon>Piedraia</taxon>
    </lineage>
</organism>
<gene>
    <name evidence="5" type="ORF">K470DRAFT_254752</name>
</gene>
<evidence type="ECO:0000256" key="3">
    <source>
        <dbReference type="SAM" id="MobiDB-lite"/>
    </source>
</evidence>
<dbReference type="PANTHER" id="PTHR22166:SF12">
    <property type="entry name" value="ENDOPLASMIC RETICULUM JUNCTION FORMATION PROTEIN LUNAPARK"/>
    <property type="match status" value="1"/>
</dbReference>
<feature type="compositionally biased region" description="Basic and acidic residues" evidence="3">
    <location>
        <begin position="356"/>
        <end position="368"/>
    </location>
</feature>
<feature type="coiled-coil region" evidence="2">
    <location>
        <begin position="103"/>
        <end position="130"/>
    </location>
</feature>